<dbReference type="AlphaFoldDB" id="A0A1I4F4R0"/>
<dbReference type="PANTHER" id="PTHR47506:SF1">
    <property type="entry name" value="HTH-TYPE TRANSCRIPTIONAL REGULATOR YJDC"/>
    <property type="match status" value="1"/>
</dbReference>
<dbReference type="Pfam" id="PF00440">
    <property type="entry name" value="TetR_N"/>
    <property type="match status" value="1"/>
</dbReference>
<dbReference type="OrthoDB" id="9795242at2"/>
<dbReference type="InterPro" id="IPR036271">
    <property type="entry name" value="Tet_transcr_reg_TetR-rel_C_sf"/>
</dbReference>
<organism evidence="6 7">
    <name type="scientific">Methylobacterium pseudosasicola</name>
    <dbReference type="NCBI Taxonomy" id="582667"/>
    <lineage>
        <taxon>Bacteria</taxon>
        <taxon>Pseudomonadati</taxon>
        <taxon>Pseudomonadota</taxon>
        <taxon>Alphaproteobacteria</taxon>
        <taxon>Hyphomicrobiales</taxon>
        <taxon>Methylobacteriaceae</taxon>
        <taxon>Methylobacterium</taxon>
    </lineage>
</organism>
<dbReference type="SUPFAM" id="SSF46689">
    <property type="entry name" value="Homeodomain-like"/>
    <property type="match status" value="1"/>
</dbReference>
<keyword evidence="7" id="KW-1185">Reference proteome</keyword>
<evidence type="ECO:0000313" key="7">
    <source>
        <dbReference type="Proteomes" id="UP000199048"/>
    </source>
</evidence>
<dbReference type="PRINTS" id="PR00455">
    <property type="entry name" value="HTHTETR"/>
</dbReference>
<dbReference type="GO" id="GO:0003677">
    <property type="term" value="F:DNA binding"/>
    <property type="evidence" value="ECO:0007669"/>
    <property type="project" value="UniProtKB-UniRule"/>
</dbReference>
<proteinExistence type="predicted"/>
<evidence type="ECO:0000256" key="2">
    <source>
        <dbReference type="ARBA" id="ARBA00023125"/>
    </source>
</evidence>
<dbReference type="InterPro" id="IPR001647">
    <property type="entry name" value="HTH_TetR"/>
</dbReference>
<dbReference type="SUPFAM" id="SSF48498">
    <property type="entry name" value="Tetracyclin repressor-like, C-terminal domain"/>
    <property type="match status" value="1"/>
</dbReference>
<keyword evidence="1" id="KW-0805">Transcription regulation</keyword>
<reference evidence="7" key="1">
    <citation type="submission" date="2016-10" db="EMBL/GenBank/DDBJ databases">
        <authorList>
            <person name="Varghese N."/>
            <person name="Submissions S."/>
        </authorList>
    </citation>
    <scope>NUCLEOTIDE SEQUENCE [LARGE SCALE GENOMIC DNA]</scope>
    <source>
        <strain evidence="7">BL36</strain>
    </source>
</reference>
<dbReference type="PANTHER" id="PTHR47506">
    <property type="entry name" value="TRANSCRIPTIONAL REGULATORY PROTEIN"/>
    <property type="match status" value="1"/>
</dbReference>
<dbReference type="RefSeq" id="WP_139234027.1">
    <property type="nucleotide sequence ID" value="NZ_FOTK01000001.1"/>
</dbReference>
<dbReference type="Proteomes" id="UP000199048">
    <property type="component" value="Unassembled WGS sequence"/>
</dbReference>
<dbReference type="Gene3D" id="1.10.357.10">
    <property type="entry name" value="Tetracycline Repressor, domain 2"/>
    <property type="match status" value="1"/>
</dbReference>
<dbReference type="InterPro" id="IPR009057">
    <property type="entry name" value="Homeodomain-like_sf"/>
</dbReference>
<dbReference type="InterPro" id="IPR023772">
    <property type="entry name" value="DNA-bd_HTH_TetR-type_CS"/>
</dbReference>
<dbReference type="PROSITE" id="PS01081">
    <property type="entry name" value="HTH_TETR_1"/>
    <property type="match status" value="1"/>
</dbReference>
<keyword evidence="3" id="KW-0804">Transcription</keyword>
<gene>
    <name evidence="6" type="ORF">SAMN05192568_100168</name>
</gene>
<evidence type="ECO:0000313" key="6">
    <source>
        <dbReference type="EMBL" id="SFL12433.1"/>
    </source>
</evidence>
<feature type="DNA-binding region" description="H-T-H motif" evidence="4">
    <location>
        <begin position="53"/>
        <end position="72"/>
    </location>
</feature>
<accession>A0A1I4F4R0</accession>
<dbReference type="Gene3D" id="1.10.10.60">
    <property type="entry name" value="Homeodomain-like"/>
    <property type="match status" value="1"/>
</dbReference>
<sequence>MRRACQGIIAVVAMEIENPSGRRARGRPRQFDRQEALETALALFQARGYEGTSIADLTDAIGVTATSLYGAFQSKEALFEEAVALYQQRDGAFAAEALERPGSVQAAIRTLLTQAAQHYAASDRPGGCFISLGLLSCGPDHHAIARRMTARRIAAREAIKARLDRGKSQGELPETSDTEALAAFYAATLQGLSVQARDGASEQDLQAIVDLALLPLCT</sequence>
<name>A0A1I4F4R0_9HYPH</name>
<evidence type="ECO:0000256" key="3">
    <source>
        <dbReference type="ARBA" id="ARBA00023163"/>
    </source>
</evidence>
<keyword evidence="2 4" id="KW-0238">DNA-binding</keyword>
<dbReference type="PROSITE" id="PS50977">
    <property type="entry name" value="HTH_TETR_2"/>
    <property type="match status" value="1"/>
</dbReference>
<dbReference type="STRING" id="582667.SAMN05192568_100168"/>
<evidence type="ECO:0000259" key="5">
    <source>
        <dbReference type="PROSITE" id="PS50977"/>
    </source>
</evidence>
<protein>
    <submittedName>
        <fullName evidence="6">Transcriptional regulator, TetR family</fullName>
    </submittedName>
</protein>
<evidence type="ECO:0000256" key="1">
    <source>
        <dbReference type="ARBA" id="ARBA00023015"/>
    </source>
</evidence>
<dbReference type="EMBL" id="FOTK01000001">
    <property type="protein sequence ID" value="SFL12433.1"/>
    <property type="molecule type" value="Genomic_DNA"/>
</dbReference>
<feature type="domain" description="HTH tetR-type" evidence="5">
    <location>
        <begin position="30"/>
        <end position="90"/>
    </location>
</feature>
<evidence type="ECO:0000256" key="4">
    <source>
        <dbReference type="PROSITE-ProRule" id="PRU00335"/>
    </source>
</evidence>